<feature type="compositionally biased region" description="Acidic residues" evidence="1">
    <location>
        <begin position="54"/>
        <end position="70"/>
    </location>
</feature>
<comment type="caution">
    <text evidence="2">The sequence shown here is derived from an EMBL/GenBank/DDBJ whole genome shotgun (WGS) entry which is preliminary data.</text>
</comment>
<feature type="region of interest" description="Disordered" evidence="1">
    <location>
        <begin position="1"/>
        <end position="24"/>
    </location>
</feature>
<sequence length="351" mass="41076">MNPTTNEQRQPLEKPKRKRRGNRQLQRYRAKLRKAGFTDATIQQLLQGQTDLAPDQEQEEEEDITADDLDETRMSSIDQEVTHTEQEQVNVNKRKRNLQATDEKALSKSLSRLSISQPTTKKPCSSPRRNDRESEMWQTDRFGGTTRESSNDVPNFLSVPDAVFKQHLLNEVKDDRATIEQWLETEPMLRYARRCARLANEVCHWKVEQDFWQLYMTTAMTEASWLSQLPKKTLTSSHIQWPYCKTEKNIQKRQKAIQKKLAMAESKLNEYLQQPLPLLMKPDESTNRAMSSLAVAILSFVQKGQQRLRDGFKRKEAALALDINDIRLVKSFWDLRPTQEQVRFRLKKKSL</sequence>
<evidence type="ECO:0000313" key="2">
    <source>
        <dbReference type="EMBL" id="CAF0941954.1"/>
    </source>
</evidence>
<dbReference type="EMBL" id="CAJNOQ010002152">
    <property type="protein sequence ID" value="CAF0941954.1"/>
    <property type="molecule type" value="Genomic_DNA"/>
</dbReference>
<reference evidence="2" key="1">
    <citation type="submission" date="2021-02" db="EMBL/GenBank/DDBJ databases">
        <authorList>
            <person name="Nowell W R."/>
        </authorList>
    </citation>
    <scope>NUCLEOTIDE SEQUENCE</scope>
</reference>
<feature type="compositionally biased region" description="Basic residues" evidence="1">
    <location>
        <begin position="15"/>
        <end position="24"/>
    </location>
</feature>
<dbReference type="Proteomes" id="UP000681722">
    <property type="component" value="Unassembled WGS sequence"/>
</dbReference>
<protein>
    <submittedName>
        <fullName evidence="2">Uncharacterized protein</fullName>
    </submittedName>
</protein>
<feature type="region of interest" description="Disordered" evidence="1">
    <location>
        <begin position="47"/>
        <end position="154"/>
    </location>
</feature>
<evidence type="ECO:0000313" key="4">
    <source>
        <dbReference type="Proteomes" id="UP000663829"/>
    </source>
</evidence>
<dbReference type="OrthoDB" id="10057902at2759"/>
<evidence type="ECO:0000256" key="1">
    <source>
        <dbReference type="SAM" id="MobiDB-lite"/>
    </source>
</evidence>
<keyword evidence="4" id="KW-1185">Reference proteome</keyword>
<dbReference type="Proteomes" id="UP000663829">
    <property type="component" value="Unassembled WGS sequence"/>
</dbReference>
<gene>
    <name evidence="2" type="ORF">GPM918_LOCUS10759</name>
    <name evidence="3" type="ORF">SRO942_LOCUS10762</name>
</gene>
<dbReference type="EMBL" id="CAJOBC010002153">
    <property type="protein sequence ID" value="CAF3718416.1"/>
    <property type="molecule type" value="Genomic_DNA"/>
</dbReference>
<organism evidence="2 4">
    <name type="scientific">Didymodactylos carnosus</name>
    <dbReference type="NCBI Taxonomy" id="1234261"/>
    <lineage>
        <taxon>Eukaryota</taxon>
        <taxon>Metazoa</taxon>
        <taxon>Spiralia</taxon>
        <taxon>Gnathifera</taxon>
        <taxon>Rotifera</taxon>
        <taxon>Eurotatoria</taxon>
        <taxon>Bdelloidea</taxon>
        <taxon>Philodinida</taxon>
        <taxon>Philodinidae</taxon>
        <taxon>Didymodactylos</taxon>
    </lineage>
</organism>
<name>A0A814CDU4_9BILA</name>
<dbReference type="AlphaFoldDB" id="A0A814CDU4"/>
<accession>A0A814CDU4</accession>
<proteinExistence type="predicted"/>
<evidence type="ECO:0000313" key="3">
    <source>
        <dbReference type="EMBL" id="CAF3718416.1"/>
    </source>
</evidence>
<feature type="compositionally biased region" description="Polar residues" evidence="1">
    <location>
        <begin position="108"/>
        <end position="123"/>
    </location>
</feature>